<protein>
    <submittedName>
        <fullName evidence="1">Uncharacterized protein</fullName>
    </submittedName>
</protein>
<reference evidence="1 2" key="1">
    <citation type="submission" date="2015-07" db="EMBL/GenBank/DDBJ databases">
        <authorList>
            <person name="Noorani M."/>
        </authorList>
    </citation>
    <scope>NUCLEOTIDE SEQUENCE [LARGE SCALE GENOMIC DNA]</scope>
    <source>
        <strain evidence="1 2">KCTC 42284</strain>
    </source>
</reference>
<organism evidence="1 2">
    <name type="scientific">Wenzhouxiangella marina</name>
    <dbReference type="NCBI Taxonomy" id="1579979"/>
    <lineage>
        <taxon>Bacteria</taxon>
        <taxon>Pseudomonadati</taxon>
        <taxon>Pseudomonadota</taxon>
        <taxon>Gammaproteobacteria</taxon>
        <taxon>Chromatiales</taxon>
        <taxon>Wenzhouxiangellaceae</taxon>
        <taxon>Wenzhouxiangella</taxon>
    </lineage>
</organism>
<keyword evidence="2" id="KW-1185">Reference proteome</keyword>
<dbReference type="OrthoDB" id="5801724at2"/>
<sequence>MLLPAAYIIIFLAALFLIALSQLCFIAPDLSARFLGGFAQTLPRHLLEMSLRMLVGLALVLAAPDLAWPLAMGLFGWVLIATSMVLLILPWRWHRAFAERVLPPLIDRVWLFGLLSLPLGVVMLMSQVLAS</sequence>
<dbReference type="RefSeq" id="WP_049726879.1">
    <property type="nucleotide sequence ID" value="NZ_CP012154.1"/>
</dbReference>
<dbReference type="AlphaFoldDB" id="A0A0K0Y0E2"/>
<dbReference type="Proteomes" id="UP000066624">
    <property type="component" value="Chromosome"/>
</dbReference>
<name>A0A0K0Y0E2_9GAMM</name>
<evidence type="ECO:0000313" key="1">
    <source>
        <dbReference type="EMBL" id="AKS43390.1"/>
    </source>
</evidence>
<evidence type="ECO:0000313" key="2">
    <source>
        <dbReference type="Proteomes" id="UP000066624"/>
    </source>
</evidence>
<proteinExistence type="predicted"/>
<dbReference type="KEGG" id="wma:WM2015_3038"/>
<accession>A0A0K0Y0E2</accession>
<dbReference type="EMBL" id="CP012154">
    <property type="protein sequence ID" value="AKS43390.1"/>
    <property type="molecule type" value="Genomic_DNA"/>
</dbReference>
<gene>
    <name evidence="1" type="ORF">WM2015_3038</name>
</gene>